<reference evidence="5 6" key="1">
    <citation type="submission" date="2017-09" db="EMBL/GenBank/DDBJ databases">
        <title>Depth-based differentiation of microbial function through sediment-hosted aquifers and enrichment of novel symbionts in the deep terrestrial subsurface.</title>
        <authorList>
            <person name="Probst A.J."/>
            <person name="Ladd B."/>
            <person name="Jarett J.K."/>
            <person name="Geller-Mcgrath D.E."/>
            <person name="Sieber C.M."/>
            <person name="Emerson J.B."/>
            <person name="Anantharaman K."/>
            <person name="Thomas B.C."/>
            <person name="Malmstrom R."/>
            <person name="Stieglmeier M."/>
            <person name="Klingl A."/>
            <person name="Woyke T."/>
            <person name="Ryan C.M."/>
            <person name="Banfield J.F."/>
        </authorList>
    </citation>
    <scope>NUCLEOTIDE SEQUENCE [LARGE SCALE GENOMIC DNA]</scope>
    <source>
        <strain evidence="5">CG23_combo_of_CG06-09_8_20_14_all_48_7</strain>
    </source>
</reference>
<dbReference type="PANTHER" id="PTHR10229:SF0">
    <property type="entry name" value="GTP-BINDING PROTEIN 6-RELATED"/>
    <property type="match status" value="1"/>
</dbReference>
<gene>
    <name evidence="5" type="primary">hflX</name>
    <name evidence="5" type="ORF">COX46_05425</name>
</gene>
<dbReference type="Gene3D" id="3.40.50.11060">
    <property type="entry name" value="GTPase HflX, N-terminal domain"/>
    <property type="match status" value="1"/>
</dbReference>
<feature type="non-terminal residue" evidence="5">
    <location>
        <position position="224"/>
    </location>
</feature>
<dbReference type="InterPro" id="IPR032305">
    <property type="entry name" value="GTP-bd_M"/>
</dbReference>
<dbReference type="InterPro" id="IPR042108">
    <property type="entry name" value="GTPase_HflX_N_sf"/>
</dbReference>
<keyword evidence="1" id="KW-0175">Coiled coil</keyword>
<dbReference type="Pfam" id="PF01926">
    <property type="entry name" value="MMR_HSR1"/>
    <property type="match status" value="1"/>
</dbReference>
<dbReference type="Pfam" id="PF13167">
    <property type="entry name" value="GTP-bdg_N"/>
    <property type="match status" value="1"/>
</dbReference>
<comment type="caution">
    <text evidence="5">The sequence shown here is derived from an EMBL/GenBank/DDBJ whole genome shotgun (WGS) entry which is preliminary data.</text>
</comment>
<dbReference type="GO" id="GO:0043022">
    <property type="term" value="F:ribosome binding"/>
    <property type="evidence" value="ECO:0007669"/>
    <property type="project" value="TreeGrafter"/>
</dbReference>
<dbReference type="SUPFAM" id="SSF52540">
    <property type="entry name" value="P-loop containing nucleoside triphosphate hydrolases"/>
    <property type="match status" value="1"/>
</dbReference>
<evidence type="ECO:0000313" key="5">
    <source>
        <dbReference type="EMBL" id="PIP15626.1"/>
    </source>
</evidence>
<feature type="domain" description="G" evidence="2">
    <location>
        <begin position="195"/>
        <end position="223"/>
    </location>
</feature>
<dbReference type="InterPro" id="IPR016496">
    <property type="entry name" value="GTPase_HflX"/>
</dbReference>
<dbReference type="Proteomes" id="UP000230392">
    <property type="component" value="Unassembled WGS sequence"/>
</dbReference>
<evidence type="ECO:0000259" key="4">
    <source>
        <dbReference type="Pfam" id="PF16360"/>
    </source>
</evidence>
<sequence length="224" mass="25051">MRKSLLIVVDEGPAGFPADQATEELESLCRTAGIDIGKTLFLKVREPVSATYFGKGKVSEITDRLKENGLGYTVLNLDLSATQHRNLERLWEVEILDRTGLILQIFSRHAHSAAGKLQVELARQNYLLSRLTGRGILLSRLGGGIGTRGPGEMKLEEERRRIREQIQRANERLTALEEQRQRTRELRQRKGFPEITLVGYTNVGKSALLNALCGKFSALVADKL</sequence>
<organism evidence="5 6">
    <name type="scientific">bacterium (Candidatus Ratteibacteria) CG23_combo_of_CG06-09_8_20_14_all_48_7</name>
    <dbReference type="NCBI Taxonomy" id="2014292"/>
    <lineage>
        <taxon>Bacteria</taxon>
        <taxon>Candidatus Ratteibacteria</taxon>
    </lineage>
</organism>
<dbReference type="GO" id="GO:0005525">
    <property type="term" value="F:GTP binding"/>
    <property type="evidence" value="ECO:0007669"/>
    <property type="project" value="InterPro"/>
</dbReference>
<dbReference type="InterPro" id="IPR027417">
    <property type="entry name" value="P-loop_NTPase"/>
</dbReference>
<dbReference type="PANTHER" id="PTHR10229">
    <property type="entry name" value="GTP-BINDING PROTEIN HFLX"/>
    <property type="match status" value="1"/>
</dbReference>
<accession>A0A2G9Y8R8</accession>
<feature type="coiled-coil region" evidence="1">
    <location>
        <begin position="152"/>
        <end position="186"/>
    </location>
</feature>
<evidence type="ECO:0000259" key="3">
    <source>
        <dbReference type="Pfam" id="PF13167"/>
    </source>
</evidence>
<dbReference type="GO" id="GO:0005737">
    <property type="term" value="C:cytoplasm"/>
    <property type="evidence" value="ECO:0007669"/>
    <property type="project" value="TreeGrafter"/>
</dbReference>
<dbReference type="NCBIfam" id="TIGR03156">
    <property type="entry name" value="GTP_HflX"/>
    <property type="match status" value="1"/>
</dbReference>
<feature type="domain" description="GTPase HflX N-terminal" evidence="3">
    <location>
        <begin position="21"/>
        <end position="106"/>
    </location>
</feature>
<name>A0A2G9Y8R8_9BACT</name>
<proteinExistence type="predicted"/>
<dbReference type="Gene3D" id="3.40.50.300">
    <property type="entry name" value="P-loop containing nucleotide triphosphate hydrolases"/>
    <property type="match status" value="1"/>
</dbReference>
<dbReference type="Gene3D" id="6.10.250.2860">
    <property type="match status" value="1"/>
</dbReference>
<dbReference type="InterPro" id="IPR006073">
    <property type="entry name" value="GTP-bd"/>
</dbReference>
<dbReference type="Pfam" id="PF16360">
    <property type="entry name" value="GTP-bdg_M"/>
    <property type="match status" value="1"/>
</dbReference>
<dbReference type="EMBL" id="PCRF01000264">
    <property type="protein sequence ID" value="PIP15626.1"/>
    <property type="molecule type" value="Genomic_DNA"/>
</dbReference>
<protein>
    <submittedName>
        <fullName evidence="5">GTPase HflX</fullName>
    </submittedName>
</protein>
<dbReference type="InterPro" id="IPR025121">
    <property type="entry name" value="GTPase_HflX_N"/>
</dbReference>
<feature type="domain" description="GTP-binding protein middle" evidence="4">
    <location>
        <begin position="109"/>
        <end position="187"/>
    </location>
</feature>
<evidence type="ECO:0000259" key="2">
    <source>
        <dbReference type="Pfam" id="PF01926"/>
    </source>
</evidence>
<dbReference type="AlphaFoldDB" id="A0A2G9Y8R8"/>
<evidence type="ECO:0000313" key="6">
    <source>
        <dbReference type="Proteomes" id="UP000230392"/>
    </source>
</evidence>
<evidence type="ECO:0000256" key="1">
    <source>
        <dbReference type="SAM" id="Coils"/>
    </source>
</evidence>